<accession>A0A0H3A4X9</accession>
<name>A0A0H3A4X9_NITV4</name>
<dbReference type="Proteomes" id="UP000009173">
    <property type="component" value="Chromosome"/>
</dbReference>
<evidence type="ECO:0000313" key="1">
    <source>
        <dbReference type="EMBL" id="ABM27086.1"/>
    </source>
</evidence>
<dbReference type="HOGENOM" id="CLU_2166941_0_0_7"/>
<organism evidence="1 2">
    <name type="scientific">Nitratidesulfovibrio vulgaris (strain DP4)</name>
    <name type="common">Desulfovibrio vulgaris</name>
    <dbReference type="NCBI Taxonomy" id="391774"/>
    <lineage>
        <taxon>Bacteria</taxon>
        <taxon>Pseudomonadati</taxon>
        <taxon>Thermodesulfobacteriota</taxon>
        <taxon>Desulfovibrionia</taxon>
        <taxon>Desulfovibrionales</taxon>
        <taxon>Desulfovibrionaceae</taxon>
        <taxon>Nitratidesulfovibrio</taxon>
    </lineage>
</organism>
<gene>
    <name evidence="1" type="ordered locus">Dvul_0062</name>
</gene>
<evidence type="ECO:0000313" key="2">
    <source>
        <dbReference type="Proteomes" id="UP000009173"/>
    </source>
</evidence>
<proteinExistence type="predicted"/>
<dbReference type="KEGG" id="dvl:Dvul_0062"/>
<protein>
    <submittedName>
        <fullName evidence="1">Uncharacterized protein</fullName>
    </submittedName>
</protein>
<sequence>MDGRINGLREMAQCNDGQHPCADTGPQRLEAARCPHRPWQWQAPEGQSWSYAPKGHGAEMAWRALQGAPALFACTIDSWYRKSMFHARPIPTRSSLRVISAEERYWRSAL</sequence>
<dbReference type="EMBL" id="CP000527">
    <property type="protein sequence ID" value="ABM27086.1"/>
    <property type="molecule type" value="Genomic_DNA"/>
</dbReference>
<reference evidence="2" key="1">
    <citation type="journal article" date="2009" name="Environ. Microbiol.">
        <title>Contribution of mobile genetic elements to Desulfovibrio vulgaris genome plasticity.</title>
        <authorList>
            <person name="Walker C.B."/>
            <person name="Stolyar S."/>
            <person name="Chivian D."/>
            <person name="Pinel N."/>
            <person name="Gabster J.A."/>
            <person name="Dehal P.S."/>
            <person name="He Z."/>
            <person name="Yang Z.K."/>
            <person name="Yen H.C."/>
            <person name="Zhou J."/>
            <person name="Wall J.D."/>
            <person name="Hazen T.C."/>
            <person name="Arkin A.P."/>
            <person name="Stahl D.A."/>
        </authorList>
    </citation>
    <scope>NUCLEOTIDE SEQUENCE [LARGE SCALE GENOMIC DNA]</scope>
    <source>
        <strain evidence="2">DP4</strain>
    </source>
</reference>
<dbReference type="AlphaFoldDB" id="A0A0H3A4X9"/>